<protein>
    <submittedName>
        <fullName evidence="2">CheW-like domain-containing protein</fullName>
    </submittedName>
    <submittedName>
        <fullName evidence="3">Chemotaxis protein CheW</fullName>
    </submittedName>
</protein>
<keyword evidence="5" id="KW-1185">Reference proteome</keyword>
<feature type="domain" description="CheW-like" evidence="1">
    <location>
        <begin position="707"/>
        <end position="855"/>
    </location>
</feature>
<dbReference type="SUPFAM" id="SSF50341">
    <property type="entry name" value="CheW-like"/>
    <property type="match status" value="1"/>
</dbReference>
<evidence type="ECO:0000313" key="3">
    <source>
        <dbReference type="EMBL" id="RXK10841.1"/>
    </source>
</evidence>
<dbReference type="Proteomes" id="UP000289193">
    <property type="component" value="Unassembled WGS sequence"/>
</dbReference>
<proteinExistence type="predicted"/>
<dbReference type="EMBL" id="CP031217">
    <property type="protein sequence ID" value="AXH11708.1"/>
    <property type="molecule type" value="Genomic_DNA"/>
</dbReference>
<dbReference type="KEGG" id="hbv:ABIV_0695"/>
<reference evidence="2 4" key="2">
    <citation type="submission" date="2018-07" db="EMBL/GenBank/DDBJ databases">
        <title>Complete genome of the Arcobacter bivalviorum type strain LMG 26154.</title>
        <authorList>
            <person name="Miller W.G."/>
            <person name="Yee E."/>
            <person name="Bono J.L."/>
        </authorList>
    </citation>
    <scope>NUCLEOTIDE SEQUENCE [LARGE SCALE GENOMIC DNA]</scope>
    <source>
        <strain evidence="2 4">LMG 26154</strain>
    </source>
</reference>
<organism evidence="3 5">
    <name type="scientific">Halarcobacter bivalviorum</name>
    <dbReference type="NCBI Taxonomy" id="663364"/>
    <lineage>
        <taxon>Bacteria</taxon>
        <taxon>Pseudomonadati</taxon>
        <taxon>Campylobacterota</taxon>
        <taxon>Epsilonproteobacteria</taxon>
        <taxon>Campylobacterales</taxon>
        <taxon>Arcobacteraceae</taxon>
        <taxon>Halarcobacter</taxon>
    </lineage>
</organism>
<evidence type="ECO:0000259" key="1">
    <source>
        <dbReference type="PROSITE" id="PS50851"/>
    </source>
</evidence>
<dbReference type="EMBL" id="PDKM01000001">
    <property type="protein sequence ID" value="RXK10841.1"/>
    <property type="molecule type" value="Genomic_DNA"/>
</dbReference>
<dbReference type="Gene3D" id="3.30.450.20">
    <property type="entry name" value="PAS domain"/>
    <property type="match status" value="2"/>
</dbReference>
<reference evidence="3 5" key="1">
    <citation type="submission" date="2017-10" db="EMBL/GenBank/DDBJ databases">
        <title>Genomics of the genus Arcobacter.</title>
        <authorList>
            <person name="Perez-Cataluna A."/>
            <person name="Figueras M.J."/>
        </authorList>
    </citation>
    <scope>NUCLEOTIDE SEQUENCE [LARGE SCALE GENOMIC DNA]</scope>
    <source>
        <strain evidence="3 5">CECT 7835</strain>
    </source>
</reference>
<dbReference type="InterPro" id="IPR002545">
    <property type="entry name" value="CheW-lke_dom"/>
</dbReference>
<dbReference type="AlphaFoldDB" id="A0AAX2ADL4"/>
<dbReference type="PROSITE" id="PS50851">
    <property type="entry name" value="CHEW"/>
    <property type="match status" value="1"/>
</dbReference>
<name>A0AAX2ADL4_9BACT</name>
<evidence type="ECO:0000313" key="5">
    <source>
        <dbReference type="Proteomes" id="UP000289193"/>
    </source>
</evidence>
<evidence type="ECO:0000313" key="2">
    <source>
        <dbReference type="EMBL" id="AXH11708.1"/>
    </source>
</evidence>
<dbReference type="Pfam" id="PF01584">
    <property type="entry name" value="CheW"/>
    <property type="match status" value="1"/>
</dbReference>
<dbReference type="Gene3D" id="2.40.50.180">
    <property type="entry name" value="CheA-289, Domain 4"/>
    <property type="match status" value="1"/>
</dbReference>
<dbReference type="GO" id="GO:0007165">
    <property type="term" value="P:signal transduction"/>
    <property type="evidence" value="ECO:0007669"/>
    <property type="project" value="InterPro"/>
</dbReference>
<accession>A0AAX2ADL4</accession>
<gene>
    <name evidence="2" type="ORF">ABIV_0695</name>
    <name evidence="3" type="ORF">CRV05_00260</name>
</gene>
<dbReference type="RefSeq" id="WP_114838577.1">
    <property type="nucleotide sequence ID" value="NZ_CP031217.1"/>
</dbReference>
<dbReference type="InterPro" id="IPR036061">
    <property type="entry name" value="CheW-like_dom_sf"/>
</dbReference>
<dbReference type="Gene3D" id="2.30.30.40">
    <property type="entry name" value="SH3 Domains"/>
    <property type="match status" value="1"/>
</dbReference>
<evidence type="ECO:0000313" key="4">
    <source>
        <dbReference type="Proteomes" id="UP000253850"/>
    </source>
</evidence>
<dbReference type="Proteomes" id="UP000253850">
    <property type="component" value="Chromosome"/>
</dbReference>
<dbReference type="GO" id="GO:0006935">
    <property type="term" value="P:chemotaxis"/>
    <property type="evidence" value="ECO:0007669"/>
    <property type="project" value="InterPro"/>
</dbReference>
<sequence length="857" mass="98651">MSKSLVDYKGIKVNKELYPIIKHIEDVDKYREELGRLSSSWDIFALLGQLGDINIDIGKTKENFLNLTTTLLNHLSEETVKKVTTEMKFKAQVAIDIVIRNLFERTADIGFLATDDDIREFLQNFVSRYNSDSVELKEQIQKRFLEYVQKYSVYYDIVLADTKGKVVARLDNNIKVDWLDKEFTQKIITSNEEYVESFQYHDFIPHKKKSLVYSYKVTQTNDSDSEVLGVLCLCFRFRDEMEGIFNNLVEKRNKEALTILDEEGYVIASSDKDYIPLESKLELVLDEDFKIVSFCGRDYIAKTCLTNGYQGFNGLKWYGHIMIPLEYAFLSNQNNEFKIDEAIINSMMENEQHFSKELKEVFNKSKTIQENLGRVIWNGNVSQSKLNSSNREFSKSLLSEIGVTGIKANSSLSNLNQTIISSILKDSEFLSSLAIDIMDRNLYERANDCRWWALTSYFRKAFDEKESLLYKEEEISAILKYINDLYTVYTNILVFDTEGKIIAVSNENEKFLVGKYLSQEWVGQTLKLEDTSKYCVSKFEKTNLYSNEATYVYCAAIRSFENADKINGGIAVVFDSTPQFEAMLQDSLPKGNESVFALFTTRDKKVISSTNKEIEINSIIELDDKFFQLKNAEQKSEVVEINNKYYALGVRCSQGYREYKSATDDYVNDVFCLVFNYIGEKAFDERKYENKSKFLNSGSKKIFTDSCVELATFHLGNKFLAVEAKNVIESISIDKLEVSIDMDKTNPFKGMVLYKDNLISVLDIRSFIKEDIKDEELNTIILFEYDKDNKEHCIGILVSSLQSVSVVEKDSIQQIQSHFLGAGTLIESLADISDYEESQVAMILDIKKIDDNLTKKL</sequence>